<dbReference type="Proteomes" id="UP001233999">
    <property type="component" value="Unassembled WGS sequence"/>
</dbReference>
<gene>
    <name evidence="1" type="ORF">L9F63_025887</name>
</gene>
<reference evidence="1" key="1">
    <citation type="journal article" date="2023" name="IScience">
        <title>Live-bearing cockroach genome reveals convergent evolutionary mechanisms linked to viviparity in insects and beyond.</title>
        <authorList>
            <person name="Fouks B."/>
            <person name="Harrison M.C."/>
            <person name="Mikhailova A.A."/>
            <person name="Marchal E."/>
            <person name="English S."/>
            <person name="Carruthers M."/>
            <person name="Jennings E.C."/>
            <person name="Chiamaka E.L."/>
            <person name="Frigard R.A."/>
            <person name="Pippel M."/>
            <person name="Attardo G.M."/>
            <person name="Benoit J.B."/>
            <person name="Bornberg-Bauer E."/>
            <person name="Tobe S.S."/>
        </authorList>
    </citation>
    <scope>NUCLEOTIDE SEQUENCE</scope>
    <source>
        <strain evidence="1">Stay&amp;Tobe</strain>
    </source>
</reference>
<dbReference type="AlphaFoldDB" id="A0AAD7Z6U8"/>
<keyword evidence="2" id="KW-1185">Reference proteome</keyword>
<feature type="non-terminal residue" evidence="1">
    <location>
        <position position="1"/>
    </location>
</feature>
<evidence type="ECO:0000313" key="1">
    <source>
        <dbReference type="EMBL" id="KAJ9575164.1"/>
    </source>
</evidence>
<accession>A0AAD7Z6U8</accession>
<organism evidence="1 2">
    <name type="scientific">Diploptera punctata</name>
    <name type="common">Pacific beetle cockroach</name>
    <dbReference type="NCBI Taxonomy" id="6984"/>
    <lineage>
        <taxon>Eukaryota</taxon>
        <taxon>Metazoa</taxon>
        <taxon>Ecdysozoa</taxon>
        <taxon>Arthropoda</taxon>
        <taxon>Hexapoda</taxon>
        <taxon>Insecta</taxon>
        <taxon>Pterygota</taxon>
        <taxon>Neoptera</taxon>
        <taxon>Polyneoptera</taxon>
        <taxon>Dictyoptera</taxon>
        <taxon>Blattodea</taxon>
        <taxon>Blaberoidea</taxon>
        <taxon>Blaberidae</taxon>
        <taxon>Diplopterinae</taxon>
        <taxon>Diploptera</taxon>
    </lineage>
</organism>
<name>A0AAD7Z6U8_DIPPU</name>
<protein>
    <submittedName>
        <fullName evidence="1">Uncharacterized protein</fullName>
    </submittedName>
</protein>
<proteinExistence type="predicted"/>
<feature type="non-terminal residue" evidence="1">
    <location>
        <position position="64"/>
    </location>
</feature>
<evidence type="ECO:0000313" key="2">
    <source>
        <dbReference type="Proteomes" id="UP001233999"/>
    </source>
</evidence>
<dbReference type="EMBL" id="JASPKZ010010192">
    <property type="protein sequence ID" value="KAJ9575164.1"/>
    <property type="molecule type" value="Genomic_DNA"/>
</dbReference>
<sequence length="64" mass="7672">QENRRNIARRRRRRIRFYLRDASVNAIMKTTTFMHDHQLTGDWKGTHLRLRPANKTSKVSSHLA</sequence>
<comment type="caution">
    <text evidence="1">The sequence shown here is derived from an EMBL/GenBank/DDBJ whole genome shotgun (WGS) entry which is preliminary data.</text>
</comment>
<reference evidence="1" key="2">
    <citation type="submission" date="2023-05" db="EMBL/GenBank/DDBJ databases">
        <authorList>
            <person name="Fouks B."/>
        </authorList>
    </citation>
    <scope>NUCLEOTIDE SEQUENCE</scope>
    <source>
        <strain evidence="1">Stay&amp;Tobe</strain>
        <tissue evidence="1">Testes</tissue>
    </source>
</reference>